<proteinExistence type="predicted"/>
<evidence type="ECO:0000256" key="2">
    <source>
        <dbReference type="ARBA" id="ARBA00023125"/>
    </source>
</evidence>
<evidence type="ECO:0000256" key="3">
    <source>
        <dbReference type="PROSITE-ProRule" id="PRU00169"/>
    </source>
</evidence>
<dbReference type="InterPro" id="IPR058245">
    <property type="entry name" value="NreC/VraR/RcsB-like_REC"/>
</dbReference>
<reference evidence="6 7" key="1">
    <citation type="submission" date="2021-10" db="EMBL/GenBank/DDBJ databases">
        <title>Draft genome of Aestuariibacter halophilus JC2043.</title>
        <authorList>
            <person name="Emsley S.A."/>
            <person name="Pfannmuller K.M."/>
            <person name="Ushijima B."/>
            <person name="Saw J.H."/>
            <person name="Videau P."/>
        </authorList>
    </citation>
    <scope>NUCLEOTIDE SEQUENCE [LARGE SCALE GENOMIC DNA]</scope>
    <source>
        <strain evidence="6 7">JC2043</strain>
    </source>
</reference>
<feature type="domain" description="HTH luxR-type" evidence="4">
    <location>
        <begin position="143"/>
        <end position="208"/>
    </location>
</feature>
<dbReference type="PANTHER" id="PTHR45566">
    <property type="entry name" value="HTH-TYPE TRANSCRIPTIONAL REGULATOR YHJB-RELATED"/>
    <property type="match status" value="1"/>
</dbReference>
<dbReference type="CDD" id="cd17535">
    <property type="entry name" value="REC_NarL-like"/>
    <property type="match status" value="1"/>
</dbReference>
<evidence type="ECO:0000259" key="4">
    <source>
        <dbReference type="PROSITE" id="PS50043"/>
    </source>
</evidence>
<dbReference type="RefSeq" id="WP_229157512.1">
    <property type="nucleotide sequence ID" value="NZ_JAJEWP010000001.1"/>
</dbReference>
<sequence length="211" mass="23010">MARFLIADDHPLFREALIGALTPHFEPASFVESDSLATTLAALDNDSIDVILLDLNMPGCENYYGVIRVHQEHPAIPIIVVSASESNEVISYVMGLGACGFVPKSTPTATIAEAVRLVMSGEQWLPPERADDIQDVGAEQRSIAEKVAQLTPKQFKVLKLLQAGLLNKQIAGELFVTEATVKAHISAIFKKLDVNTRTQAVLLVEKLQHEL</sequence>
<keyword evidence="2" id="KW-0238">DNA-binding</keyword>
<dbReference type="PROSITE" id="PS50110">
    <property type="entry name" value="RESPONSE_REGULATORY"/>
    <property type="match status" value="1"/>
</dbReference>
<dbReference type="CDD" id="cd06170">
    <property type="entry name" value="LuxR_C_like"/>
    <property type="match status" value="1"/>
</dbReference>
<dbReference type="EMBL" id="JAJEWP010000001">
    <property type="protein sequence ID" value="MCC2615552.1"/>
    <property type="molecule type" value="Genomic_DNA"/>
</dbReference>
<evidence type="ECO:0000313" key="6">
    <source>
        <dbReference type="EMBL" id="MCC2615552.1"/>
    </source>
</evidence>
<dbReference type="InterPro" id="IPR051015">
    <property type="entry name" value="EvgA-like"/>
</dbReference>
<evidence type="ECO:0000259" key="5">
    <source>
        <dbReference type="PROSITE" id="PS50110"/>
    </source>
</evidence>
<gene>
    <name evidence="6" type="ORF">LJ739_04790</name>
</gene>
<dbReference type="InterPro" id="IPR001789">
    <property type="entry name" value="Sig_transdc_resp-reg_receiver"/>
</dbReference>
<evidence type="ECO:0000256" key="1">
    <source>
        <dbReference type="ARBA" id="ARBA00022553"/>
    </source>
</evidence>
<accession>A0ABS8G4N6</accession>
<dbReference type="SMART" id="SM00448">
    <property type="entry name" value="REC"/>
    <property type="match status" value="1"/>
</dbReference>
<comment type="caution">
    <text evidence="6">The sequence shown here is derived from an EMBL/GenBank/DDBJ whole genome shotgun (WGS) entry which is preliminary data.</text>
</comment>
<name>A0ABS8G4N6_9ALTE</name>
<dbReference type="SMART" id="SM00421">
    <property type="entry name" value="HTH_LUXR"/>
    <property type="match status" value="1"/>
</dbReference>
<protein>
    <submittedName>
        <fullName evidence="6">Response regulator transcription factor</fullName>
    </submittedName>
</protein>
<feature type="modified residue" description="4-aspartylphosphate" evidence="3">
    <location>
        <position position="54"/>
    </location>
</feature>
<dbReference type="Pfam" id="PF00072">
    <property type="entry name" value="Response_reg"/>
    <property type="match status" value="1"/>
</dbReference>
<dbReference type="InterPro" id="IPR011006">
    <property type="entry name" value="CheY-like_superfamily"/>
</dbReference>
<keyword evidence="7" id="KW-1185">Reference proteome</keyword>
<dbReference type="SUPFAM" id="SSF52172">
    <property type="entry name" value="CheY-like"/>
    <property type="match status" value="1"/>
</dbReference>
<dbReference type="InterPro" id="IPR000792">
    <property type="entry name" value="Tscrpt_reg_LuxR_C"/>
</dbReference>
<dbReference type="SUPFAM" id="SSF46894">
    <property type="entry name" value="C-terminal effector domain of the bipartite response regulators"/>
    <property type="match status" value="1"/>
</dbReference>
<dbReference type="PROSITE" id="PS00622">
    <property type="entry name" value="HTH_LUXR_1"/>
    <property type="match status" value="1"/>
</dbReference>
<dbReference type="PRINTS" id="PR00038">
    <property type="entry name" value="HTHLUXR"/>
</dbReference>
<dbReference type="Proteomes" id="UP001520878">
    <property type="component" value="Unassembled WGS sequence"/>
</dbReference>
<dbReference type="InterPro" id="IPR016032">
    <property type="entry name" value="Sig_transdc_resp-reg_C-effctor"/>
</dbReference>
<dbReference type="Pfam" id="PF00196">
    <property type="entry name" value="GerE"/>
    <property type="match status" value="1"/>
</dbReference>
<organism evidence="6 7">
    <name type="scientific">Fluctibacter halophilus</name>
    <dbReference type="NCBI Taxonomy" id="226011"/>
    <lineage>
        <taxon>Bacteria</taxon>
        <taxon>Pseudomonadati</taxon>
        <taxon>Pseudomonadota</taxon>
        <taxon>Gammaproteobacteria</taxon>
        <taxon>Alteromonadales</taxon>
        <taxon>Alteromonadaceae</taxon>
        <taxon>Fluctibacter</taxon>
    </lineage>
</organism>
<feature type="domain" description="Response regulatory" evidence="5">
    <location>
        <begin position="3"/>
        <end position="119"/>
    </location>
</feature>
<dbReference type="PANTHER" id="PTHR45566:SF1">
    <property type="entry name" value="HTH-TYPE TRANSCRIPTIONAL REGULATOR YHJB-RELATED"/>
    <property type="match status" value="1"/>
</dbReference>
<dbReference type="Gene3D" id="3.40.50.2300">
    <property type="match status" value="1"/>
</dbReference>
<dbReference type="PROSITE" id="PS50043">
    <property type="entry name" value="HTH_LUXR_2"/>
    <property type="match status" value="1"/>
</dbReference>
<evidence type="ECO:0000313" key="7">
    <source>
        <dbReference type="Proteomes" id="UP001520878"/>
    </source>
</evidence>
<keyword evidence="1 3" id="KW-0597">Phosphoprotein</keyword>